<protein>
    <recommendedName>
        <fullName evidence="7 10">Uricase</fullName>
        <ecNumber evidence="7 10">1.7.3.3</ecNumber>
    </recommendedName>
    <alternativeName>
        <fullName evidence="7">Urate oxidase</fullName>
    </alternativeName>
</protein>
<comment type="similarity">
    <text evidence="3 7 10">Belongs to the uricase family.</text>
</comment>
<keyword evidence="5 7" id="KW-0560">Oxidoreductase</keyword>
<keyword evidence="6 7" id="KW-0576">Peroxisome</keyword>
<evidence type="ECO:0000256" key="3">
    <source>
        <dbReference type="ARBA" id="ARBA00009760"/>
    </source>
</evidence>
<evidence type="ECO:0000313" key="11">
    <source>
        <dbReference type="EMBL" id="KAG7562025.1"/>
    </source>
</evidence>
<dbReference type="InterPro" id="IPR002042">
    <property type="entry name" value="Uricase"/>
</dbReference>
<gene>
    <name evidence="11" type="ORF">FFLO_02497</name>
</gene>
<accession>A0A8K0NRQ5</accession>
<evidence type="ECO:0000256" key="4">
    <source>
        <dbReference type="ARBA" id="ARBA00022631"/>
    </source>
</evidence>
<dbReference type="FunFam" id="3.10.270.10:FF:000001">
    <property type="entry name" value="Uricase"/>
    <property type="match status" value="1"/>
</dbReference>
<dbReference type="GO" id="GO:0019628">
    <property type="term" value="P:urate catabolic process"/>
    <property type="evidence" value="ECO:0007669"/>
    <property type="project" value="UniProtKB-UniPathway"/>
</dbReference>
<sequence length="324" mass="35550">MSSSEPGYLSAARYGKDLVRVARVVREGNVHHVIEYTVRVMLEGQIETSYTKADNKCVVTTDSMKNTVNVFAKTSPHVLTPELFALHLALHYVNHHDHINKAFIDILSHKWSRIPVQGKPHGWAFTRDGEEKAVIAVVADATEGKQNVKATVKSGMKDLLVLKTAGSSFEDFYKDEFTTLGEVADRLFSTSVTLDYTVPLPSSIPLTIDSITEIGKKLDFPRIFRTAKEVTLEVFATDESASVQATMYNTAQKLLRDAKEIEKVSYSYPNKHYIPVNLAPFGLDNGLGREGGAEVFHPAADPSGLITASVTRKGAGGSLPKSNL</sequence>
<feature type="binding site" evidence="9">
    <location>
        <position position="61"/>
    </location>
    <ligand>
        <name>urate</name>
        <dbReference type="ChEBI" id="CHEBI:17775"/>
    </ligand>
</feature>
<keyword evidence="12" id="KW-1185">Reference proteome</keyword>
<evidence type="ECO:0000256" key="2">
    <source>
        <dbReference type="ARBA" id="ARBA00004831"/>
    </source>
</evidence>
<comment type="function">
    <text evidence="7 10">Catalyzes the oxidation of uric acid to 5-hydroxyisourate, which is further processed to form (S)-allantoin.</text>
</comment>
<comment type="subcellular location">
    <subcellularLocation>
        <location evidence="1 7">Peroxisome</location>
    </subcellularLocation>
</comment>
<evidence type="ECO:0000256" key="1">
    <source>
        <dbReference type="ARBA" id="ARBA00004275"/>
    </source>
</evidence>
<feature type="binding site" evidence="9">
    <location>
        <position position="169"/>
    </location>
    <ligand>
        <name>urate</name>
        <dbReference type="ChEBI" id="CHEBI:17775"/>
    </ligand>
</feature>
<dbReference type="GO" id="GO:0004846">
    <property type="term" value="F:urate oxidase activity"/>
    <property type="evidence" value="ECO:0007669"/>
    <property type="project" value="UniProtKB-EC"/>
</dbReference>
<feature type="binding site" evidence="9">
    <location>
        <position position="244"/>
    </location>
    <ligand>
        <name>urate</name>
        <dbReference type="ChEBI" id="CHEBI:17775"/>
    </ligand>
</feature>
<dbReference type="EMBL" id="JABELV010000040">
    <property type="protein sequence ID" value="KAG7562025.1"/>
    <property type="molecule type" value="Genomic_DNA"/>
</dbReference>
<dbReference type="UniPathway" id="UPA00394">
    <property type="reaction ID" value="UER00650"/>
</dbReference>
<name>A0A8K0NRQ5_9TREE</name>
<evidence type="ECO:0000256" key="7">
    <source>
        <dbReference type="PIRNR" id="PIRNR000241"/>
    </source>
</evidence>
<feature type="binding site" evidence="9">
    <location>
        <position position="61"/>
    </location>
    <ligand>
        <name>5-hydroxyisourate</name>
        <dbReference type="ChEBI" id="CHEBI:18072"/>
    </ligand>
</feature>
<comment type="catalytic activity">
    <reaction evidence="7 10">
        <text>urate + O2 + H2O = 5-hydroxyisourate + H2O2</text>
        <dbReference type="Rhea" id="RHEA:21368"/>
        <dbReference type="ChEBI" id="CHEBI:15377"/>
        <dbReference type="ChEBI" id="CHEBI:15379"/>
        <dbReference type="ChEBI" id="CHEBI:16240"/>
        <dbReference type="ChEBI" id="CHEBI:17775"/>
        <dbReference type="ChEBI" id="CHEBI:18072"/>
        <dbReference type="EC" id="1.7.3.3"/>
    </reaction>
</comment>
<dbReference type="GO" id="GO:0005777">
    <property type="term" value="C:peroxisome"/>
    <property type="evidence" value="ECO:0007669"/>
    <property type="project" value="UniProtKB-SubCell"/>
</dbReference>
<feature type="binding site" evidence="9">
    <location>
        <position position="270"/>
    </location>
    <ligand>
        <name>O2</name>
        <dbReference type="ChEBI" id="CHEBI:15379"/>
    </ligand>
</feature>
<feature type="active site" description="Charge relay system" evidence="8">
    <location>
        <position position="272"/>
    </location>
</feature>
<dbReference type="SUPFAM" id="SSF55620">
    <property type="entry name" value="Tetrahydrobiopterin biosynthesis enzymes-like"/>
    <property type="match status" value="2"/>
</dbReference>
<dbReference type="PIRSF" id="PIRSF000241">
    <property type="entry name" value="Urate_oxidase"/>
    <property type="match status" value="1"/>
</dbReference>
<dbReference type="PRINTS" id="PR00093">
    <property type="entry name" value="URICASE"/>
</dbReference>
<keyword evidence="4 7" id="KW-0659">Purine metabolism</keyword>
<feature type="binding site" evidence="9">
    <location>
        <position position="169"/>
    </location>
    <ligand>
        <name>5-hydroxyisourate</name>
        <dbReference type="ChEBI" id="CHEBI:18072"/>
    </ligand>
</feature>
<feature type="binding site" evidence="9">
    <location>
        <position position="62"/>
    </location>
    <ligand>
        <name>urate</name>
        <dbReference type="ChEBI" id="CHEBI:17775"/>
    </ligand>
</feature>
<organism evidence="11 12">
    <name type="scientific">Filobasidium floriforme</name>
    <dbReference type="NCBI Taxonomy" id="5210"/>
    <lineage>
        <taxon>Eukaryota</taxon>
        <taxon>Fungi</taxon>
        <taxon>Dikarya</taxon>
        <taxon>Basidiomycota</taxon>
        <taxon>Agaricomycotina</taxon>
        <taxon>Tremellomycetes</taxon>
        <taxon>Filobasidiales</taxon>
        <taxon>Filobasidiaceae</taxon>
        <taxon>Filobasidium</taxon>
    </lineage>
</organism>
<feature type="binding site" evidence="9">
    <location>
        <position position="270"/>
    </location>
    <ligand>
        <name>5-hydroxyisourate</name>
        <dbReference type="ChEBI" id="CHEBI:18072"/>
    </ligand>
</feature>
<dbReference type="EC" id="1.7.3.3" evidence="7 10"/>
<dbReference type="AlphaFoldDB" id="A0A8K0NRQ5"/>
<reference evidence="11" key="1">
    <citation type="submission" date="2020-04" db="EMBL/GenBank/DDBJ databases">
        <title>Analysis of mating type loci in Filobasidium floriforme.</title>
        <authorList>
            <person name="Nowrousian M."/>
        </authorList>
    </citation>
    <scope>NUCLEOTIDE SEQUENCE</scope>
    <source>
        <strain evidence="11">CBS 6242</strain>
    </source>
</reference>
<feature type="binding site" evidence="9">
    <location>
        <position position="186"/>
    </location>
    <ligand>
        <name>urate</name>
        <dbReference type="ChEBI" id="CHEBI:17775"/>
    </ligand>
</feature>
<dbReference type="PANTHER" id="PTHR42874:SF1">
    <property type="entry name" value="URICASE"/>
    <property type="match status" value="1"/>
</dbReference>
<dbReference type="Gene3D" id="3.10.270.10">
    <property type="entry name" value="Urate Oxidase"/>
    <property type="match status" value="1"/>
</dbReference>
<evidence type="ECO:0000313" key="12">
    <source>
        <dbReference type="Proteomes" id="UP000812966"/>
    </source>
</evidence>
<dbReference type="Pfam" id="PF01014">
    <property type="entry name" value="Uricase"/>
    <property type="match status" value="2"/>
</dbReference>
<dbReference type="PANTHER" id="PTHR42874">
    <property type="entry name" value="URICASE"/>
    <property type="match status" value="1"/>
</dbReference>
<feature type="active site" description="Charge relay system" evidence="8">
    <location>
        <position position="16"/>
    </location>
</feature>
<evidence type="ECO:0000256" key="5">
    <source>
        <dbReference type="ARBA" id="ARBA00023002"/>
    </source>
</evidence>
<feature type="binding site" evidence="9">
    <location>
        <position position="244"/>
    </location>
    <ligand>
        <name>5-hydroxyisourate</name>
        <dbReference type="ChEBI" id="CHEBI:18072"/>
    </ligand>
</feature>
<feature type="binding site" evidence="9">
    <location>
        <position position="186"/>
    </location>
    <ligand>
        <name>5-hydroxyisourate</name>
        <dbReference type="ChEBI" id="CHEBI:18072"/>
    </ligand>
</feature>
<feature type="binding site" evidence="9">
    <location>
        <position position="270"/>
    </location>
    <ligand>
        <name>urate</name>
        <dbReference type="ChEBI" id="CHEBI:17775"/>
    </ligand>
</feature>
<feature type="binding site" evidence="9">
    <location>
        <position position="62"/>
    </location>
    <ligand>
        <name>5-hydroxyisourate</name>
        <dbReference type="ChEBI" id="CHEBI:18072"/>
    </ligand>
</feature>
<dbReference type="GO" id="GO:0006145">
    <property type="term" value="P:purine nucleobase catabolic process"/>
    <property type="evidence" value="ECO:0007669"/>
    <property type="project" value="TreeGrafter"/>
</dbReference>
<evidence type="ECO:0000256" key="6">
    <source>
        <dbReference type="ARBA" id="ARBA00023140"/>
    </source>
</evidence>
<feature type="binding site" evidence="9">
    <location>
        <position position="243"/>
    </location>
    <ligand>
        <name>urate</name>
        <dbReference type="ChEBI" id="CHEBI:17775"/>
    </ligand>
</feature>
<evidence type="ECO:0000256" key="10">
    <source>
        <dbReference type="RuleBase" id="RU004455"/>
    </source>
</evidence>
<proteinExistence type="inferred from homology"/>
<feature type="active site" description="Charge relay system" evidence="8">
    <location>
        <position position="61"/>
    </location>
</feature>
<feature type="binding site" evidence="9">
    <location>
        <position position="61"/>
    </location>
    <ligand>
        <name>O2</name>
        <dbReference type="ChEBI" id="CHEBI:15379"/>
    </ligand>
</feature>
<comment type="caution">
    <text evidence="11">The sequence shown here is derived from an EMBL/GenBank/DDBJ whole genome shotgun (WGS) entry which is preliminary data.</text>
</comment>
<evidence type="ECO:0000256" key="9">
    <source>
        <dbReference type="PIRSR" id="PIRSR000241-2"/>
    </source>
</evidence>
<dbReference type="NCBIfam" id="TIGR03383">
    <property type="entry name" value="urate_oxi"/>
    <property type="match status" value="1"/>
</dbReference>
<comment type="pathway">
    <text evidence="2 7">Purine metabolism; urate degradation; (S)-allantoin from urate: step 1/3.</text>
</comment>
<feature type="binding site" evidence="9">
    <location>
        <position position="243"/>
    </location>
    <ligand>
        <name>5-hydroxyisourate</name>
        <dbReference type="ChEBI" id="CHEBI:18072"/>
    </ligand>
</feature>
<evidence type="ECO:0000256" key="8">
    <source>
        <dbReference type="PIRSR" id="PIRSR000241-1"/>
    </source>
</evidence>
<dbReference type="Proteomes" id="UP000812966">
    <property type="component" value="Unassembled WGS sequence"/>
</dbReference>